<dbReference type="SUPFAM" id="SSF55804">
    <property type="entry name" value="Phoshotransferase/anion transport protein"/>
    <property type="match status" value="1"/>
</dbReference>
<evidence type="ECO:0000256" key="5">
    <source>
        <dbReference type="ARBA" id="ARBA00022679"/>
    </source>
</evidence>
<comment type="caution">
    <text evidence="12">The sequence shown here is derived from an EMBL/GenBank/DDBJ whole genome shotgun (WGS) entry which is preliminary data.</text>
</comment>
<dbReference type="Proteomes" id="UP001597427">
    <property type="component" value="Unassembled WGS sequence"/>
</dbReference>
<comment type="function">
    <text evidence="8">The phosphoenolpyruvate-dependent sugar phosphotransferase system (sugar PTS), a major carbohydrate active transport system, catalyzes the phosphorylation of incoming sugar substrates concomitantly with their translocation across the cell membrane. The enzyme II UlaABC PTS system is involved in ascorbate transport.</text>
</comment>
<feature type="domain" description="PTS EIIA type-2" evidence="11">
    <location>
        <begin position="4"/>
        <end position="147"/>
    </location>
</feature>
<dbReference type="InterPro" id="IPR016152">
    <property type="entry name" value="PTrfase/Anion_transptr"/>
</dbReference>
<organism evidence="12 13">
    <name type="scientific">Enterococcus camelliae</name>
    <dbReference type="NCBI Taxonomy" id="453959"/>
    <lineage>
        <taxon>Bacteria</taxon>
        <taxon>Bacillati</taxon>
        <taxon>Bacillota</taxon>
        <taxon>Bacilli</taxon>
        <taxon>Lactobacillales</taxon>
        <taxon>Enterococcaceae</taxon>
        <taxon>Enterococcus</taxon>
    </lineage>
</organism>
<dbReference type="PROSITE" id="PS51094">
    <property type="entry name" value="PTS_EIIA_TYPE_2"/>
    <property type="match status" value="1"/>
</dbReference>
<dbReference type="EMBL" id="JBHUMO010000039">
    <property type="protein sequence ID" value="MFD2728952.1"/>
    <property type="molecule type" value="Genomic_DNA"/>
</dbReference>
<evidence type="ECO:0000256" key="9">
    <source>
        <dbReference type="ARBA" id="ARBA00041175"/>
    </source>
</evidence>
<evidence type="ECO:0000256" key="10">
    <source>
        <dbReference type="ARBA" id="ARBA00042072"/>
    </source>
</evidence>
<evidence type="ECO:0000256" key="6">
    <source>
        <dbReference type="ARBA" id="ARBA00022683"/>
    </source>
</evidence>
<dbReference type="CDD" id="cd00211">
    <property type="entry name" value="PTS_IIA_fru"/>
    <property type="match status" value="1"/>
</dbReference>
<reference evidence="13" key="1">
    <citation type="journal article" date="2019" name="Int. J. Syst. Evol. Microbiol.">
        <title>The Global Catalogue of Microorganisms (GCM) 10K type strain sequencing project: providing services to taxonomists for standard genome sequencing and annotation.</title>
        <authorList>
            <consortium name="The Broad Institute Genomics Platform"/>
            <consortium name="The Broad Institute Genome Sequencing Center for Infectious Disease"/>
            <person name="Wu L."/>
            <person name="Ma J."/>
        </authorList>
    </citation>
    <scope>NUCLEOTIDE SEQUENCE [LARGE SCALE GENOMIC DNA]</scope>
    <source>
        <strain evidence="13">TISTR 932</strain>
    </source>
</reference>
<dbReference type="Gene3D" id="3.40.930.10">
    <property type="entry name" value="Mannitol-specific EII, Chain A"/>
    <property type="match status" value="1"/>
</dbReference>
<evidence type="ECO:0000256" key="8">
    <source>
        <dbReference type="ARBA" id="ARBA00037387"/>
    </source>
</evidence>
<sequence>MIANYLKKDYLTFTEQKIDWKEAIEIVAKPLLLNKIILPTYVDAMIKTVLTMGDYIIIVPKVAMPHARPEDGALGIGVSILKSTKPICFEEVSDKEVFLVICLATNDNQKHLELLQQVSLLIDEEEKVNQLIETKTEEEFIVLAKKIIEESKEELR</sequence>
<keyword evidence="4" id="KW-0597">Phosphoprotein</keyword>
<dbReference type="Pfam" id="PF00359">
    <property type="entry name" value="PTS_EIIA_2"/>
    <property type="match status" value="1"/>
</dbReference>
<evidence type="ECO:0000256" key="1">
    <source>
        <dbReference type="ARBA" id="ARBA00004496"/>
    </source>
</evidence>
<evidence type="ECO:0000256" key="2">
    <source>
        <dbReference type="ARBA" id="ARBA00022448"/>
    </source>
</evidence>
<dbReference type="PANTHER" id="PTHR36203">
    <property type="entry name" value="ASCORBATE-SPECIFIC PTS SYSTEM EIIA COMPONENT"/>
    <property type="match status" value="1"/>
</dbReference>
<keyword evidence="13" id="KW-1185">Reference proteome</keyword>
<evidence type="ECO:0000256" key="4">
    <source>
        <dbReference type="ARBA" id="ARBA00022553"/>
    </source>
</evidence>
<keyword evidence="5" id="KW-0808">Transferase</keyword>
<name>A0ABW5TIE0_9ENTE</name>
<dbReference type="PANTHER" id="PTHR36203:SF1">
    <property type="entry name" value="ASCORBATE-SPECIFIC PTS SYSTEM EIIA COMPONENT"/>
    <property type="match status" value="1"/>
</dbReference>
<evidence type="ECO:0000259" key="11">
    <source>
        <dbReference type="PROSITE" id="PS51094"/>
    </source>
</evidence>
<keyword evidence="3" id="KW-0963">Cytoplasm</keyword>
<proteinExistence type="predicted"/>
<gene>
    <name evidence="12" type="ORF">ACFSR0_05895</name>
</gene>
<keyword evidence="2" id="KW-0813">Transport</keyword>
<evidence type="ECO:0000256" key="7">
    <source>
        <dbReference type="ARBA" id="ARBA00022777"/>
    </source>
</evidence>
<accession>A0ABW5TIE0</accession>
<evidence type="ECO:0000256" key="3">
    <source>
        <dbReference type="ARBA" id="ARBA00022490"/>
    </source>
</evidence>
<keyword evidence="6" id="KW-0598">Phosphotransferase system</keyword>
<dbReference type="InterPro" id="IPR002178">
    <property type="entry name" value="PTS_EIIA_type-2_dom"/>
</dbReference>
<keyword evidence="7" id="KW-0418">Kinase</keyword>
<protein>
    <recommendedName>
        <fullName evidence="9">Ascorbate-specific PTS system EIIA component</fullName>
    </recommendedName>
    <alternativeName>
        <fullName evidence="10">Ascorbate-specific phosphotransferase enzyme IIA component</fullName>
    </alternativeName>
</protein>
<dbReference type="InterPro" id="IPR051351">
    <property type="entry name" value="Ascorbate-PTS_EIIA_comp"/>
</dbReference>
<evidence type="ECO:0000313" key="13">
    <source>
        <dbReference type="Proteomes" id="UP001597427"/>
    </source>
</evidence>
<keyword evidence="12" id="KW-0762">Sugar transport</keyword>
<comment type="subcellular location">
    <subcellularLocation>
        <location evidence="1">Cytoplasm</location>
    </subcellularLocation>
</comment>
<dbReference type="RefSeq" id="WP_379980841.1">
    <property type="nucleotide sequence ID" value="NZ_JBHUMO010000039.1"/>
</dbReference>
<evidence type="ECO:0000313" key="12">
    <source>
        <dbReference type="EMBL" id="MFD2728952.1"/>
    </source>
</evidence>